<sequence>MGCYVSMVGKREGTVVEDVGGLGVEAEMGDVKEELDDGVGSPCAMIIGIGRRKEWNVFDECYTL</sequence>
<evidence type="ECO:0000313" key="1">
    <source>
        <dbReference type="EMBL" id="MCI89568.1"/>
    </source>
</evidence>
<keyword evidence="2" id="KW-1185">Reference proteome</keyword>
<comment type="caution">
    <text evidence="1">The sequence shown here is derived from an EMBL/GenBank/DDBJ whole genome shotgun (WGS) entry which is preliminary data.</text>
</comment>
<feature type="non-terminal residue" evidence="1">
    <location>
        <position position="64"/>
    </location>
</feature>
<name>A0A392VMD9_9FABA</name>
<evidence type="ECO:0000313" key="2">
    <source>
        <dbReference type="Proteomes" id="UP000265520"/>
    </source>
</evidence>
<organism evidence="1 2">
    <name type="scientific">Trifolium medium</name>
    <dbReference type="NCBI Taxonomy" id="97028"/>
    <lineage>
        <taxon>Eukaryota</taxon>
        <taxon>Viridiplantae</taxon>
        <taxon>Streptophyta</taxon>
        <taxon>Embryophyta</taxon>
        <taxon>Tracheophyta</taxon>
        <taxon>Spermatophyta</taxon>
        <taxon>Magnoliopsida</taxon>
        <taxon>eudicotyledons</taxon>
        <taxon>Gunneridae</taxon>
        <taxon>Pentapetalae</taxon>
        <taxon>rosids</taxon>
        <taxon>fabids</taxon>
        <taxon>Fabales</taxon>
        <taxon>Fabaceae</taxon>
        <taxon>Papilionoideae</taxon>
        <taxon>50 kb inversion clade</taxon>
        <taxon>NPAAA clade</taxon>
        <taxon>Hologalegina</taxon>
        <taxon>IRL clade</taxon>
        <taxon>Trifolieae</taxon>
        <taxon>Trifolium</taxon>
    </lineage>
</organism>
<dbReference type="EMBL" id="LXQA011222833">
    <property type="protein sequence ID" value="MCI89568.1"/>
    <property type="molecule type" value="Genomic_DNA"/>
</dbReference>
<accession>A0A392VMD9</accession>
<protein>
    <submittedName>
        <fullName evidence="1">Uncharacterized protein</fullName>
    </submittedName>
</protein>
<dbReference type="AlphaFoldDB" id="A0A392VMD9"/>
<dbReference type="Proteomes" id="UP000265520">
    <property type="component" value="Unassembled WGS sequence"/>
</dbReference>
<proteinExistence type="predicted"/>
<reference evidence="1 2" key="1">
    <citation type="journal article" date="2018" name="Front. Plant Sci.">
        <title>Red Clover (Trifolium pratense) and Zigzag Clover (T. medium) - A Picture of Genomic Similarities and Differences.</title>
        <authorList>
            <person name="Dluhosova J."/>
            <person name="Istvanek J."/>
            <person name="Nedelnik J."/>
            <person name="Repkova J."/>
        </authorList>
    </citation>
    <scope>NUCLEOTIDE SEQUENCE [LARGE SCALE GENOMIC DNA]</scope>
    <source>
        <strain evidence="2">cv. 10/8</strain>
        <tissue evidence="1">Leaf</tissue>
    </source>
</reference>